<protein>
    <submittedName>
        <fullName evidence="1">Uncharacterized protein</fullName>
    </submittedName>
</protein>
<gene>
    <name evidence="1" type="ORF">BO78DRAFT_434330</name>
</gene>
<dbReference type="AlphaFoldDB" id="A0A319E248"/>
<keyword evidence="2" id="KW-1185">Reference proteome</keyword>
<dbReference type="EMBL" id="KZ826446">
    <property type="protein sequence ID" value="PYI00548.1"/>
    <property type="molecule type" value="Genomic_DNA"/>
</dbReference>
<evidence type="ECO:0000313" key="2">
    <source>
        <dbReference type="Proteomes" id="UP000248423"/>
    </source>
</evidence>
<reference evidence="1 2" key="1">
    <citation type="submission" date="2018-02" db="EMBL/GenBank/DDBJ databases">
        <title>The genomes of Aspergillus section Nigri reveals drivers in fungal speciation.</title>
        <authorList>
            <consortium name="DOE Joint Genome Institute"/>
            <person name="Vesth T.C."/>
            <person name="Nybo J."/>
            <person name="Theobald S."/>
            <person name="Brandl J."/>
            <person name="Frisvad J.C."/>
            <person name="Nielsen K.F."/>
            <person name="Lyhne E.K."/>
            <person name="Kogle M.E."/>
            <person name="Kuo A."/>
            <person name="Riley R."/>
            <person name="Clum A."/>
            <person name="Nolan M."/>
            <person name="Lipzen A."/>
            <person name="Salamov A."/>
            <person name="Henrissat B."/>
            <person name="Wiebenga A."/>
            <person name="De vries R.P."/>
            <person name="Grigoriev I.V."/>
            <person name="Mortensen U.H."/>
            <person name="Andersen M.R."/>
            <person name="Baker S.E."/>
        </authorList>
    </citation>
    <scope>NUCLEOTIDE SEQUENCE [LARGE SCALE GENOMIC DNA]</scope>
    <source>
        <strain evidence="1 2">CBS 121057</strain>
    </source>
</reference>
<dbReference type="Proteomes" id="UP000248423">
    <property type="component" value="Unassembled WGS sequence"/>
</dbReference>
<sequence>MANELPGHKSAWENNVKVEKLENKTIHNVDLTSASTISDEQYLILRALWKRYKFDQLDLAKFGLEDWNTKAIEMLKTYQSWTHHCNSFSSNAENEGTFSLPQFYQKQVALIPDDIPFRPNVTLKRQQIVNTALVDFLNAFIIHYKLRVYWTLYRKPFIAKFENGAFEARTDGCLEDRASKTYAIVEVKPMLREKEVVRISMQETAEMVAWIKCDPDPKEFSSSCGRTDMKSLIFAEYGVDYVKYLNNTLRPDEKPGFLTMHQFGAWDTRRAGDMKQLGSILLPLALRGRANHVNDLGVQAQASPSVVS</sequence>
<organism evidence="1 2">
    <name type="scientific">Aspergillus sclerotiicarbonarius (strain CBS 121057 / IBT 28362)</name>
    <dbReference type="NCBI Taxonomy" id="1448318"/>
    <lineage>
        <taxon>Eukaryota</taxon>
        <taxon>Fungi</taxon>
        <taxon>Dikarya</taxon>
        <taxon>Ascomycota</taxon>
        <taxon>Pezizomycotina</taxon>
        <taxon>Eurotiomycetes</taxon>
        <taxon>Eurotiomycetidae</taxon>
        <taxon>Eurotiales</taxon>
        <taxon>Aspergillaceae</taxon>
        <taxon>Aspergillus</taxon>
        <taxon>Aspergillus subgen. Circumdati</taxon>
    </lineage>
</organism>
<accession>A0A319E248</accession>
<name>A0A319E248_ASPSB</name>
<proteinExistence type="predicted"/>
<evidence type="ECO:0000313" key="1">
    <source>
        <dbReference type="EMBL" id="PYI00548.1"/>
    </source>
</evidence>
<dbReference type="OrthoDB" id="3508621at2759"/>
<dbReference type="VEuPathDB" id="FungiDB:BO78DRAFT_434330"/>
<dbReference type="STRING" id="1448318.A0A319E248"/>